<dbReference type="InterPro" id="IPR051402">
    <property type="entry name" value="KPR-Related"/>
</dbReference>
<proteinExistence type="inferred from homology"/>
<comment type="catalytic activity">
    <reaction evidence="4">
        <text>(R)-pantoate + NADP(+) = 2-dehydropantoate + NADPH + H(+)</text>
        <dbReference type="Rhea" id="RHEA:16233"/>
        <dbReference type="ChEBI" id="CHEBI:11561"/>
        <dbReference type="ChEBI" id="CHEBI:15378"/>
        <dbReference type="ChEBI" id="CHEBI:15980"/>
        <dbReference type="ChEBI" id="CHEBI:57783"/>
        <dbReference type="ChEBI" id="CHEBI:58349"/>
        <dbReference type="EC" id="1.1.1.169"/>
    </reaction>
</comment>
<keyword evidence="3 4" id="KW-0560">Oxidoreductase</keyword>
<dbReference type="Pfam" id="PF02558">
    <property type="entry name" value="ApbA"/>
    <property type="match status" value="1"/>
</dbReference>
<evidence type="ECO:0000313" key="7">
    <source>
        <dbReference type="EMBL" id="OSS49262.1"/>
    </source>
</evidence>
<dbReference type="GO" id="GO:0008677">
    <property type="term" value="F:2-dehydropantoate 2-reductase activity"/>
    <property type="evidence" value="ECO:0007669"/>
    <property type="project" value="UniProtKB-EC"/>
</dbReference>
<dbReference type="GO" id="GO:0015940">
    <property type="term" value="P:pantothenate biosynthetic process"/>
    <property type="evidence" value="ECO:0007669"/>
    <property type="project" value="InterPro"/>
</dbReference>
<dbReference type="EMBL" id="KZ107844">
    <property type="protein sequence ID" value="OSS49262.1"/>
    <property type="molecule type" value="Genomic_DNA"/>
</dbReference>
<feature type="domain" description="Ketopantoate reductase N-terminal" evidence="5">
    <location>
        <begin position="10"/>
        <end position="161"/>
    </location>
</feature>
<comment type="function">
    <text evidence="4">Catalyzes the NADPH-dependent reduction of ketopantoate into pantoic acid.</text>
</comment>
<organism evidence="7 8">
    <name type="scientific">Epicoccum nigrum</name>
    <name type="common">Soil fungus</name>
    <name type="synonym">Epicoccum purpurascens</name>
    <dbReference type="NCBI Taxonomy" id="105696"/>
    <lineage>
        <taxon>Eukaryota</taxon>
        <taxon>Fungi</taxon>
        <taxon>Dikarya</taxon>
        <taxon>Ascomycota</taxon>
        <taxon>Pezizomycotina</taxon>
        <taxon>Dothideomycetes</taxon>
        <taxon>Pleosporomycetidae</taxon>
        <taxon>Pleosporales</taxon>
        <taxon>Pleosporineae</taxon>
        <taxon>Didymellaceae</taxon>
        <taxon>Epicoccum</taxon>
    </lineage>
</organism>
<dbReference type="Proteomes" id="UP000193240">
    <property type="component" value="Unassembled WGS sequence"/>
</dbReference>
<evidence type="ECO:0000256" key="2">
    <source>
        <dbReference type="ARBA" id="ARBA00022857"/>
    </source>
</evidence>
<evidence type="ECO:0000256" key="4">
    <source>
        <dbReference type="RuleBase" id="RU362068"/>
    </source>
</evidence>
<dbReference type="PANTHER" id="PTHR21708:SF30">
    <property type="entry name" value="2-DEHYDROPANTOATE 2-REDUCTASE-RELATED"/>
    <property type="match status" value="1"/>
</dbReference>
<evidence type="ECO:0000259" key="5">
    <source>
        <dbReference type="Pfam" id="PF02558"/>
    </source>
</evidence>
<dbReference type="FunFam" id="1.10.1040.10:FF:000017">
    <property type="entry name" value="2-dehydropantoate 2-reductase"/>
    <property type="match status" value="1"/>
</dbReference>
<dbReference type="SUPFAM" id="SSF48179">
    <property type="entry name" value="6-phosphogluconate dehydrogenase C-terminal domain-like"/>
    <property type="match status" value="1"/>
</dbReference>
<dbReference type="InterPro" id="IPR013328">
    <property type="entry name" value="6PGD_dom2"/>
</dbReference>
<dbReference type="AlphaFoldDB" id="A0A1Y2LZV1"/>
<dbReference type="GO" id="GO:0005737">
    <property type="term" value="C:cytoplasm"/>
    <property type="evidence" value="ECO:0007669"/>
    <property type="project" value="TreeGrafter"/>
</dbReference>
<keyword evidence="2 4" id="KW-0521">NADP</keyword>
<dbReference type="InterPro" id="IPR003710">
    <property type="entry name" value="ApbA"/>
</dbReference>
<dbReference type="InterPro" id="IPR013332">
    <property type="entry name" value="KPR_N"/>
</dbReference>
<sequence length="327" mass="35630">MATGKLPKVLLFGAGGVGTVYLWLLSRNTSTTAVCRSNYEIAKNNGFIINSSIFGQGIHFRPNVVKSCEEAASSDPAPFDYIVVCSKAIPGTVPKWIASVVTPGRTVIVLLQNGIGIEEEYRTAFPTNPIVSTVLYFPATQRPAGTITHGEVEKLEVGAYPSSEKDSHARAFAQLIQAAGATANLHGDIQFIRWTKLLINASWNPICALAFSKDTDVLQSYDEAPGVIRSVMMEIRDIASAYGYDITNEKVEFELGRARARIPKNAGIEPSMLQDVQTGRRTEVEAILGNTMRLAKAKGVKCDRIELLYVLAKTLDLHMGRKLETPA</sequence>
<feature type="domain" description="Ketopantoate reductase C-terminal" evidence="6">
    <location>
        <begin position="188"/>
        <end position="314"/>
    </location>
</feature>
<dbReference type="Gene3D" id="3.40.50.720">
    <property type="entry name" value="NAD(P)-binding Rossmann-like Domain"/>
    <property type="match status" value="1"/>
</dbReference>
<evidence type="ECO:0000313" key="8">
    <source>
        <dbReference type="Proteomes" id="UP000193240"/>
    </source>
</evidence>
<keyword evidence="8" id="KW-1185">Reference proteome</keyword>
<dbReference type="Pfam" id="PF08546">
    <property type="entry name" value="ApbA_C"/>
    <property type="match status" value="1"/>
</dbReference>
<dbReference type="OMA" id="LWNASWG"/>
<dbReference type="InParanoid" id="A0A1Y2LZV1"/>
<evidence type="ECO:0000259" key="6">
    <source>
        <dbReference type="Pfam" id="PF08546"/>
    </source>
</evidence>
<name>A0A1Y2LZV1_EPING</name>
<dbReference type="Gene3D" id="1.10.1040.10">
    <property type="entry name" value="N-(1-d-carboxylethyl)-l-norvaline Dehydrogenase, domain 2"/>
    <property type="match status" value="1"/>
</dbReference>
<accession>A0A1Y2LZV1</accession>
<dbReference type="InterPro" id="IPR013752">
    <property type="entry name" value="KPA_reductase"/>
</dbReference>
<dbReference type="STRING" id="105696.A0A1Y2LZV1"/>
<reference evidence="7 8" key="1">
    <citation type="journal article" date="2017" name="Genome Announc.">
        <title>Genome sequence of the saprophytic ascomycete Epicoccum nigrum ICMP 19927 strain isolated from New Zealand.</title>
        <authorList>
            <person name="Fokin M."/>
            <person name="Fleetwood D."/>
            <person name="Weir B.S."/>
            <person name="Villas-Boas S.G."/>
        </authorList>
    </citation>
    <scope>NUCLEOTIDE SEQUENCE [LARGE SCALE GENOMIC DNA]</scope>
    <source>
        <strain evidence="7 8">ICMP 19927</strain>
    </source>
</reference>
<dbReference type="PANTHER" id="PTHR21708">
    <property type="entry name" value="PROBABLE 2-DEHYDROPANTOATE 2-REDUCTASE"/>
    <property type="match status" value="1"/>
</dbReference>
<protein>
    <recommendedName>
        <fullName evidence="4">2-dehydropantoate 2-reductase</fullName>
        <ecNumber evidence="4">1.1.1.169</ecNumber>
    </recommendedName>
    <alternativeName>
        <fullName evidence="4">Ketopantoate reductase</fullName>
    </alternativeName>
</protein>
<evidence type="ECO:0000256" key="3">
    <source>
        <dbReference type="ARBA" id="ARBA00023002"/>
    </source>
</evidence>
<dbReference type="InterPro" id="IPR008927">
    <property type="entry name" value="6-PGluconate_DH-like_C_sf"/>
</dbReference>
<comment type="similarity">
    <text evidence="1 4">Belongs to the ketopantoate reductase family.</text>
</comment>
<gene>
    <name evidence="7" type="ORF">B5807_05566</name>
</gene>
<dbReference type="NCBIfam" id="TIGR00745">
    <property type="entry name" value="apbA_panE"/>
    <property type="match status" value="1"/>
</dbReference>
<dbReference type="EC" id="1.1.1.169" evidence="4"/>
<evidence type="ECO:0000256" key="1">
    <source>
        <dbReference type="ARBA" id="ARBA00007870"/>
    </source>
</evidence>